<organism evidence="2 3">
    <name type="scientific">Hibiscus sabdariffa</name>
    <name type="common">roselle</name>
    <dbReference type="NCBI Taxonomy" id="183260"/>
    <lineage>
        <taxon>Eukaryota</taxon>
        <taxon>Viridiplantae</taxon>
        <taxon>Streptophyta</taxon>
        <taxon>Embryophyta</taxon>
        <taxon>Tracheophyta</taxon>
        <taxon>Spermatophyta</taxon>
        <taxon>Magnoliopsida</taxon>
        <taxon>eudicotyledons</taxon>
        <taxon>Gunneridae</taxon>
        <taxon>Pentapetalae</taxon>
        <taxon>rosids</taxon>
        <taxon>malvids</taxon>
        <taxon>Malvales</taxon>
        <taxon>Malvaceae</taxon>
        <taxon>Malvoideae</taxon>
        <taxon>Hibiscus</taxon>
    </lineage>
</organism>
<evidence type="ECO:0000313" key="3">
    <source>
        <dbReference type="Proteomes" id="UP001472677"/>
    </source>
</evidence>
<accession>A0ABR2FLN8</accession>
<gene>
    <name evidence="2" type="ORF">V6N12_071821</name>
</gene>
<sequence>MKGIAGEGGGRGRGTQCADRETRRLDRHGKQGVGHGVTVGGRFGSYRNRSRRRSRLPNRKVCRRRASGQELGSLSCTFGRLIEGGFAASCLPKILVISLRANLRKTAPSFK</sequence>
<feature type="compositionally biased region" description="Gly residues" evidence="1">
    <location>
        <begin position="1"/>
        <end position="13"/>
    </location>
</feature>
<comment type="caution">
    <text evidence="2">The sequence shown here is derived from an EMBL/GenBank/DDBJ whole genome shotgun (WGS) entry which is preliminary data.</text>
</comment>
<dbReference type="Proteomes" id="UP001472677">
    <property type="component" value="Unassembled WGS sequence"/>
</dbReference>
<dbReference type="EMBL" id="JBBPBM010000006">
    <property type="protein sequence ID" value="KAK8581604.1"/>
    <property type="molecule type" value="Genomic_DNA"/>
</dbReference>
<feature type="compositionally biased region" description="Basic residues" evidence="1">
    <location>
        <begin position="48"/>
        <end position="63"/>
    </location>
</feature>
<feature type="region of interest" description="Disordered" evidence="1">
    <location>
        <begin position="1"/>
        <end position="63"/>
    </location>
</feature>
<reference evidence="2 3" key="1">
    <citation type="journal article" date="2024" name="G3 (Bethesda)">
        <title>Genome assembly of Hibiscus sabdariffa L. provides insights into metabolisms of medicinal natural products.</title>
        <authorList>
            <person name="Kim T."/>
        </authorList>
    </citation>
    <scope>NUCLEOTIDE SEQUENCE [LARGE SCALE GENOMIC DNA]</scope>
    <source>
        <strain evidence="2">TK-2024</strain>
        <tissue evidence="2">Old leaves</tissue>
    </source>
</reference>
<protein>
    <submittedName>
        <fullName evidence="2">Uncharacterized protein</fullName>
    </submittedName>
</protein>
<feature type="compositionally biased region" description="Gly residues" evidence="1">
    <location>
        <begin position="31"/>
        <end position="43"/>
    </location>
</feature>
<proteinExistence type="predicted"/>
<evidence type="ECO:0000256" key="1">
    <source>
        <dbReference type="SAM" id="MobiDB-lite"/>
    </source>
</evidence>
<keyword evidence="3" id="KW-1185">Reference proteome</keyword>
<evidence type="ECO:0000313" key="2">
    <source>
        <dbReference type="EMBL" id="KAK8581604.1"/>
    </source>
</evidence>
<name>A0ABR2FLN8_9ROSI</name>